<dbReference type="AlphaFoldDB" id="A0A5N5W7W6"/>
<dbReference type="InterPro" id="IPR029058">
    <property type="entry name" value="AB_hydrolase_fold"/>
</dbReference>
<organism evidence="2 3">
    <name type="scientific">Streptomyces mobaraensis</name>
    <name type="common">Streptoverticillium mobaraense</name>
    <dbReference type="NCBI Taxonomy" id="35621"/>
    <lineage>
        <taxon>Bacteria</taxon>
        <taxon>Bacillati</taxon>
        <taxon>Actinomycetota</taxon>
        <taxon>Actinomycetes</taxon>
        <taxon>Kitasatosporales</taxon>
        <taxon>Streptomycetaceae</taxon>
        <taxon>Streptomyces</taxon>
    </lineage>
</organism>
<dbReference type="Proteomes" id="UP000327000">
    <property type="component" value="Unassembled WGS sequence"/>
</dbReference>
<dbReference type="PRINTS" id="PR00412">
    <property type="entry name" value="EPOXHYDRLASE"/>
</dbReference>
<dbReference type="SUPFAM" id="SSF53474">
    <property type="entry name" value="alpha/beta-Hydrolases"/>
    <property type="match status" value="1"/>
</dbReference>
<name>A0A5N5W7W6_STRMB</name>
<evidence type="ECO:0000313" key="2">
    <source>
        <dbReference type="EMBL" id="KAB7844964.1"/>
    </source>
</evidence>
<gene>
    <name evidence="2" type="ORF">FRZ00_14675</name>
</gene>
<protein>
    <submittedName>
        <fullName evidence="2">Alpha/beta hydrolase</fullName>
    </submittedName>
</protein>
<dbReference type="Pfam" id="PF12697">
    <property type="entry name" value="Abhydrolase_6"/>
    <property type="match status" value="1"/>
</dbReference>
<sequence>MTPTALSEEVIPLTYGGFGYSGRIVHHPEPRIAPIVLVGGAFQHQGGWGRLERMLLESASVITVDLPGWGTSDRLPAHHGIDFLAGALDLFLSKIAPYPVNVVGASYGSAVAHEWVRRNPGRAERLALVGTMAQLTDHVRAKVELTIRMLERGSHAEFVDQVIGTMVCRDPRVTVARRPVVIRCLTQALNKLTTEGVDKYRENSRRLLDHAELPGGPAVEIPVLVTTGEHDPLTTPALSREVSARCADARFTALKDADHLVHLERPTEIVDLLLRFFGGEPLTGLDYCHPVEHVGGRGRAGVARAPLPAPRTGGEH</sequence>
<keyword evidence="3" id="KW-1185">Reference proteome</keyword>
<reference evidence="2 3" key="1">
    <citation type="journal article" date="2019" name="Microb. Cell Fact.">
        <title>Exploring novel herbicidin analogues by transcriptional regulator overexpression and MS/MS molecular networking.</title>
        <authorList>
            <person name="Shi Y."/>
            <person name="Gu R."/>
            <person name="Li Y."/>
            <person name="Wang X."/>
            <person name="Ren W."/>
            <person name="Li X."/>
            <person name="Wang L."/>
            <person name="Xie Y."/>
            <person name="Hong B."/>
        </authorList>
    </citation>
    <scope>NUCLEOTIDE SEQUENCE [LARGE SCALE GENOMIC DNA]</scope>
    <source>
        <strain evidence="2 3">US-43</strain>
    </source>
</reference>
<dbReference type="Gene3D" id="3.40.50.1820">
    <property type="entry name" value="alpha/beta hydrolase"/>
    <property type="match status" value="1"/>
</dbReference>
<dbReference type="PANTHER" id="PTHR43689:SF8">
    <property type="entry name" value="ALPHA_BETA-HYDROLASES SUPERFAMILY PROTEIN"/>
    <property type="match status" value="1"/>
</dbReference>
<dbReference type="GO" id="GO:0016787">
    <property type="term" value="F:hydrolase activity"/>
    <property type="evidence" value="ECO:0007669"/>
    <property type="project" value="UniProtKB-KW"/>
</dbReference>
<evidence type="ECO:0000259" key="1">
    <source>
        <dbReference type="Pfam" id="PF12697"/>
    </source>
</evidence>
<proteinExistence type="predicted"/>
<evidence type="ECO:0000313" key="3">
    <source>
        <dbReference type="Proteomes" id="UP000327000"/>
    </source>
</evidence>
<dbReference type="PANTHER" id="PTHR43689">
    <property type="entry name" value="HYDROLASE"/>
    <property type="match status" value="1"/>
</dbReference>
<dbReference type="RefSeq" id="WP_004955805.1">
    <property type="nucleotide sequence ID" value="NZ_VOKX01000027.1"/>
</dbReference>
<dbReference type="InterPro" id="IPR000073">
    <property type="entry name" value="AB_hydrolase_1"/>
</dbReference>
<accession>A0A5N5W7W6</accession>
<comment type="caution">
    <text evidence="2">The sequence shown here is derived from an EMBL/GenBank/DDBJ whole genome shotgun (WGS) entry which is preliminary data.</text>
</comment>
<dbReference type="InterPro" id="IPR000639">
    <property type="entry name" value="Epox_hydrolase-like"/>
</dbReference>
<keyword evidence="2" id="KW-0378">Hydrolase</keyword>
<dbReference type="OrthoDB" id="3601922at2"/>
<dbReference type="PRINTS" id="PR00111">
    <property type="entry name" value="ABHYDROLASE"/>
</dbReference>
<feature type="domain" description="AB hydrolase-1" evidence="1">
    <location>
        <begin position="35"/>
        <end position="271"/>
    </location>
</feature>
<dbReference type="EMBL" id="VOKX01000027">
    <property type="protein sequence ID" value="KAB7844964.1"/>
    <property type="molecule type" value="Genomic_DNA"/>
</dbReference>